<reference evidence="4" key="1">
    <citation type="journal article" date="2015" name="Sci. Rep.">
        <title>Tissue- and time-dependent transcription in Ixodes ricinus salivary glands and midguts when blood feeding on the vertebrate host.</title>
        <authorList>
            <person name="Kotsyfakis M."/>
            <person name="Schwarz A."/>
            <person name="Erhart J."/>
            <person name="Ribeiro J.M."/>
        </authorList>
    </citation>
    <scope>NUCLEOTIDE SEQUENCE</scope>
    <source>
        <tissue evidence="4">Salivary gland and midgut</tissue>
    </source>
</reference>
<dbReference type="Pfam" id="PF00014">
    <property type="entry name" value="Kunitz_BPTI"/>
    <property type="match status" value="1"/>
</dbReference>
<dbReference type="CDD" id="cd00109">
    <property type="entry name" value="Kunitz-type"/>
    <property type="match status" value="1"/>
</dbReference>
<dbReference type="EMBL" id="GANP01003637">
    <property type="protein sequence ID" value="JAB80831.1"/>
    <property type="molecule type" value="mRNA"/>
</dbReference>
<dbReference type="SUPFAM" id="SSF57362">
    <property type="entry name" value="BPTI-like"/>
    <property type="match status" value="1"/>
</dbReference>
<dbReference type="InterPro" id="IPR002223">
    <property type="entry name" value="Kunitz_BPTI"/>
</dbReference>
<name>V5II83_IXORI</name>
<feature type="chain" id="PRO_5004737133" evidence="2">
    <location>
        <begin position="28"/>
        <end position="111"/>
    </location>
</feature>
<organism evidence="4">
    <name type="scientific">Ixodes ricinus</name>
    <name type="common">Common tick</name>
    <name type="synonym">Acarus ricinus</name>
    <dbReference type="NCBI Taxonomy" id="34613"/>
    <lineage>
        <taxon>Eukaryota</taxon>
        <taxon>Metazoa</taxon>
        <taxon>Ecdysozoa</taxon>
        <taxon>Arthropoda</taxon>
        <taxon>Chelicerata</taxon>
        <taxon>Arachnida</taxon>
        <taxon>Acari</taxon>
        <taxon>Parasitiformes</taxon>
        <taxon>Ixodida</taxon>
        <taxon>Ixodoidea</taxon>
        <taxon>Ixodidae</taxon>
        <taxon>Ixodinae</taxon>
        <taxon>Ixodes</taxon>
    </lineage>
</organism>
<dbReference type="Gene3D" id="4.10.410.10">
    <property type="entry name" value="Pancreatic trypsin inhibitor Kunitz domain"/>
    <property type="match status" value="1"/>
</dbReference>
<sequence>MKAIIAVTCFFSAIVLISAITREECEAQRPFSSCAPDVTPKVTYYFNNGTGQCEEYFGCGGGKNDFPSLEELTKTKMSIWKIRIASLISQRLGDSKRPTSGDDVCSSGLKT</sequence>
<feature type="region of interest" description="Disordered" evidence="1">
    <location>
        <begin position="92"/>
        <end position="111"/>
    </location>
</feature>
<evidence type="ECO:0000259" key="3">
    <source>
        <dbReference type="Pfam" id="PF00014"/>
    </source>
</evidence>
<accession>V5II83</accession>
<keyword evidence="2" id="KW-0732">Signal</keyword>
<feature type="domain" description="BPTI/Kunitz inhibitor" evidence="3">
    <location>
        <begin position="25"/>
        <end position="71"/>
    </location>
</feature>
<dbReference type="InterPro" id="IPR036880">
    <property type="entry name" value="Kunitz_BPTI_sf"/>
</dbReference>
<protein>
    <submittedName>
        <fullName evidence="4">Putative tick kunitz 38</fullName>
    </submittedName>
</protein>
<dbReference type="AlphaFoldDB" id="V5II83"/>
<dbReference type="GO" id="GO:0004867">
    <property type="term" value="F:serine-type endopeptidase inhibitor activity"/>
    <property type="evidence" value="ECO:0007669"/>
    <property type="project" value="InterPro"/>
</dbReference>
<proteinExistence type="evidence at transcript level"/>
<evidence type="ECO:0000256" key="2">
    <source>
        <dbReference type="SAM" id="SignalP"/>
    </source>
</evidence>
<evidence type="ECO:0000256" key="1">
    <source>
        <dbReference type="SAM" id="MobiDB-lite"/>
    </source>
</evidence>
<feature type="signal peptide" evidence="2">
    <location>
        <begin position="1"/>
        <end position="27"/>
    </location>
</feature>
<evidence type="ECO:0000313" key="4">
    <source>
        <dbReference type="EMBL" id="JAB80831.1"/>
    </source>
</evidence>